<dbReference type="EMBL" id="JAWHQM010000010">
    <property type="protein sequence ID" value="KAK5628946.1"/>
    <property type="molecule type" value="Genomic_DNA"/>
</dbReference>
<gene>
    <name evidence="2" type="ORF">RRF57_004661</name>
</gene>
<proteinExistence type="predicted"/>
<dbReference type="AlphaFoldDB" id="A0AAN7UP71"/>
<dbReference type="Pfam" id="PF00583">
    <property type="entry name" value="Acetyltransf_1"/>
    <property type="match status" value="1"/>
</dbReference>
<dbReference type="PROSITE" id="PS51186">
    <property type="entry name" value="GNAT"/>
    <property type="match status" value="1"/>
</dbReference>
<dbReference type="InterPro" id="IPR000182">
    <property type="entry name" value="GNAT_dom"/>
</dbReference>
<dbReference type="GO" id="GO:0016747">
    <property type="term" value="F:acyltransferase activity, transferring groups other than amino-acyl groups"/>
    <property type="evidence" value="ECO:0007669"/>
    <property type="project" value="InterPro"/>
</dbReference>
<evidence type="ECO:0000313" key="3">
    <source>
        <dbReference type="Proteomes" id="UP001305414"/>
    </source>
</evidence>
<evidence type="ECO:0000259" key="1">
    <source>
        <dbReference type="PROSITE" id="PS51186"/>
    </source>
</evidence>
<dbReference type="Proteomes" id="UP001305414">
    <property type="component" value="Unassembled WGS sequence"/>
</dbReference>
<sequence>MATTPIFHMRGINESLGDGQFMIDAYDASLPHLASIGSGKQWGSTPFAGRSDQEEKIKVFRQAEHYQLTGEGPPVQIFIVEAEIPFSATDELPSSVKVREDADGKNLLPVGTMMLSQGLYPHYMATLFNQDPVKRELDGTQHYIYLEGLITDFRAGAWRKGAGAALIECARQFCREKGKKILYADAYSGNDRRLVKYYETQGFYVIDDFEAIKPDGSIWPGVFLRLDVPAS</sequence>
<protein>
    <recommendedName>
        <fullName evidence="1">N-acetyltransferase domain-containing protein</fullName>
    </recommendedName>
</protein>
<keyword evidence="3" id="KW-1185">Reference proteome</keyword>
<reference evidence="2 3" key="1">
    <citation type="submission" date="2023-10" db="EMBL/GenBank/DDBJ databases">
        <title>Draft genome sequence of Xylaria bambusicola isolate GMP-LS, the root and basal stem rot pathogen of sugarcane in Indonesia.</title>
        <authorList>
            <person name="Selvaraj P."/>
            <person name="Muralishankar V."/>
            <person name="Muruganantham S."/>
            <person name="Sp S."/>
            <person name="Haryani S."/>
            <person name="Lau K.J.X."/>
            <person name="Naqvi N.I."/>
        </authorList>
    </citation>
    <scope>NUCLEOTIDE SEQUENCE [LARGE SCALE GENOMIC DNA]</scope>
    <source>
        <strain evidence="2">GMP-LS</strain>
    </source>
</reference>
<feature type="domain" description="N-acetyltransferase" evidence="1">
    <location>
        <begin position="82"/>
        <end position="229"/>
    </location>
</feature>
<evidence type="ECO:0000313" key="2">
    <source>
        <dbReference type="EMBL" id="KAK5628946.1"/>
    </source>
</evidence>
<dbReference type="InterPro" id="IPR016181">
    <property type="entry name" value="Acyl_CoA_acyltransferase"/>
</dbReference>
<name>A0AAN7UP71_9PEZI</name>
<dbReference type="SUPFAM" id="SSF55729">
    <property type="entry name" value="Acyl-CoA N-acyltransferases (Nat)"/>
    <property type="match status" value="1"/>
</dbReference>
<comment type="caution">
    <text evidence="2">The sequence shown here is derived from an EMBL/GenBank/DDBJ whole genome shotgun (WGS) entry which is preliminary data.</text>
</comment>
<organism evidence="2 3">
    <name type="scientific">Xylaria bambusicola</name>
    <dbReference type="NCBI Taxonomy" id="326684"/>
    <lineage>
        <taxon>Eukaryota</taxon>
        <taxon>Fungi</taxon>
        <taxon>Dikarya</taxon>
        <taxon>Ascomycota</taxon>
        <taxon>Pezizomycotina</taxon>
        <taxon>Sordariomycetes</taxon>
        <taxon>Xylariomycetidae</taxon>
        <taxon>Xylariales</taxon>
        <taxon>Xylariaceae</taxon>
        <taxon>Xylaria</taxon>
    </lineage>
</organism>
<accession>A0AAN7UP71</accession>
<dbReference type="Gene3D" id="3.40.630.30">
    <property type="match status" value="1"/>
</dbReference>